<proteinExistence type="predicted"/>
<accession>A0ABS3RXG8</accession>
<feature type="region of interest" description="Disordered" evidence="1">
    <location>
        <begin position="75"/>
        <end position="98"/>
    </location>
</feature>
<keyword evidence="3" id="KW-1185">Reference proteome</keyword>
<dbReference type="EMBL" id="JAGEPF010000018">
    <property type="protein sequence ID" value="MBO2461461.1"/>
    <property type="molecule type" value="Genomic_DNA"/>
</dbReference>
<comment type="caution">
    <text evidence="2">The sequence shown here is derived from an EMBL/GenBank/DDBJ whole genome shotgun (WGS) entry which is preliminary data.</text>
</comment>
<gene>
    <name evidence="2" type="ORF">J4709_28155</name>
</gene>
<feature type="compositionally biased region" description="Pro residues" evidence="1">
    <location>
        <begin position="1"/>
        <end position="15"/>
    </location>
</feature>
<name>A0ABS3RXG8_9ACTN</name>
<evidence type="ECO:0000256" key="1">
    <source>
        <dbReference type="SAM" id="MobiDB-lite"/>
    </source>
</evidence>
<organism evidence="2 3">
    <name type="scientific">Actinomadura violacea</name>
    <dbReference type="NCBI Taxonomy" id="2819934"/>
    <lineage>
        <taxon>Bacteria</taxon>
        <taxon>Bacillati</taxon>
        <taxon>Actinomycetota</taxon>
        <taxon>Actinomycetes</taxon>
        <taxon>Streptosporangiales</taxon>
        <taxon>Thermomonosporaceae</taxon>
        <taxon>Actinomadura</taxon>
    </lineage>
</organism>
<evidence type="ECO:0000313" key="2">
    <source>
        <dbReference type="EMBL" id="MBO2461461.1"/>
    </source>
</evidence>
<feature type="region of interest" description="Disordered" evidence="1">
    <location>
        <begin position="1"/>
        <end position="21"/>
    </location>
</feature>
<evidence type="ECO:0000313" key="3">
    <source>
        <dbReference type="Proteomes" id="UP000680206"/>
    </source>
</evidence>
<dbReference type="RefSeq" id="WP_208244823.1">
    <property type="nucleotide sequence ID" value="NZ_JAGEPF010000018.1"/>
</dbReference>
<sequence length="168" mass="18630">MQPPPDPPLEPPLEPPLSHVPASAAEIGHGRLAADLTVRDVLALPEVASYRDPAHRRQAARLALTEARRNSLDTLDPSWVSPRTWSDPAGRSARPADDVRRDVVDCDGTVWERHPDDRDSFGALPVDCWSPRRRAGEPSDDRSYSWSELIERLGPLTACARGHRTVRP</sequence>
<reference evidence="2 3" key="1">
    <citation type="submission" date="2021-03" db="EMBL/GenBank/DDBJ databases">
        <title>Actinomadura violae sp. nov., isolated from lichen in Thailand.</title>
        <authorList>
            <person name="Kanchanasin P."/>
            <person name="Saeng-In P."/>
            <person name="Phongsopitanun W."/>
            <person name="Yuki M."/>
            <person name="Kudo T."/>
            <person name="Ohkuma M."/>
            <person name="Tanasupawat S."/>
        </authorList>
    </citation>
    <scope>NUCLEOTIDE SEQUENCE [LARGE SCALE GENOMIC DNA]</scope>
    <source>
        <strain evidence="2 3">LCR2-06</strain>
    </source>
</reference>
<dbReference type="Proteomes" id="UP000680206">
    <property type="component" value="Unassembled WGS sequence"/>
</dbReference>
<protein>
    <submittedName>
        <fullName evidence="2">Uncharacterized protein</fullName>
    </submittedName>
</protein>